<proteinExistence type="predicted"/>
<evidence type="ECO:0000313" key="3">
    <source>
        <dbReference type="Proteomes" id="UP001320876"/>
    </source>
</evidence>
<feature type="domain" description="DUF2007" evidence="1">
    <location>
        <begin position="1"/>
        <end position="63"/>
    </location>
</feature>
<name>A0ABT3GRU3_9BACT</name>
<dbReference type="Proteomes" id="UP001320876">
    <property type="component" value="Unassembled WGS sequence"/>
</dbReference>
<reference evidence="2 3" key="1">
    <citation type="submission" date="2022-10" db="EMBL/GenBank/DDBJ databases">
        <title>Luteolibacter arcticus strain CCTCC AB 2014275, whole genome shotgun sequencing project.</title>
        <authorList>
            <person name="Zhao G."/>
            <person name="Shen L."/>
        </authorList>
    </citation>
    <scope>NUCLEOTIDE SEQUENCE [LARGE SCALE GENOMIC DNA]</scope>
    <source>
        <strain evidence="2 3">CCTCC AB 2014275</strain>
    </source>
</reference>
<dbReference type="RefSeq" id="WP_264490355.1">
    <property type="nucleotide sequence ID" value="NZ_JAPDDT010000023.1"/>
</dbReference>
<dbReference type="Pfam" id="PF09413">
    <property type="entry name" value="DUF2007"/>
    <property type="match status" value="1"/>
</dbReference>
<evidence type="ECO:0000259" key="1">
    <source>
        <dbReference type="Pfam" id="PF09413"/>
    </source>
</evidence>
<keyword evidence="3" id="KW-1185">Reference proteome</keyword>
<accession>A0ABT3GRU3</accession>
<gene>
    <name evidence="2" type="ORF">OKA05_27080</name>
</gene>
<sequence length="71" mass="8085">MKMIFKSHQSEKVGLYQSILESAGIPTTVRNEFVNAASGTWLADPDTPELWTLNDEDYERALAELRVHEHP</sequence>
<organism evidence="2 3">
    <name type="scientific">Luteolibacter arcticus</name>
    <dbReference type="NCBI Taxonomy" id="1581411"/>
    <lineage>
        <taxon>Bacteria</taxon>
        <taxon>Pseudomonadati</taxon>
        <taxon>Verrucomicrobiota</taxon>
        <taxon>Verrucomicrobiia</taxon>
        <taxon>Verrucomicrobiales</taxon>
        <taxon>Verrucomicrobiaceae</taxon>
        <taxon>Luteolibacter</taxon>
    </lineage>
</organism>
<evidence type="ECO:0000313" key="2">
    <source>
        <dbReference type="EMBL" id="MCW1926247.1"/>
    </source>
</evidence>
<dbReference type="InterPro" id="IPR018551">
    <property type="entry name" value="DUF2007"/>
</dbReference>
<dbReference type="EMBL" id="JAPDDT010000023">
    <property type="protein sequence ID" value="MCW1926247.1"/>
    <property type="molecule type" value="Genomic_DNA"/>
</dbReference>
<comment type="caution">
    <text evidence="2">The sequence shown here is derived from an EMBL/GenBank/DDBJ whole genome shotgun (WGS) entry which is preliminary data.</text>
</comment>
<protein>
    <submittedName>
        <fullName evidence="2">DUF2007 domain-containing protein</fullName>
    </submittedName>
</protein>